<sequence>MIHYEIFFNRCHDFLFLLLQIITVAALTLHYIPCYCRTFSSNLTASGYGNNTRIHRQTKGIESNSIQRIVGKHSEISPKSPNSFVKSTKLKRVFLSNRDITCNDGSQAGFYLRKSPGSRRWVVFFEGGWYCYDHKSCKTRWTKMRHLMTSTTWTETRDVGGILSPLASENPYWYNANHVFVPYCSSDSWSGSRAKPESRDSFRFMGSLIVRQVIADLIPLGLRHSQGTDLLMAGSSAGGLGVMLNLDKIRTFLQDEKGLNVHVRGVSDSGWFLDREPFTPGAVAASEVVRQGWKLWNGVLPEACAAEQKEPWRCYFGHRLYNTLKSPLFIFQWLFDEAQMRADSVGAPVTPQQWDYIHGMGGALRTSLDNVTAVFAPACIGHSVLTKRDWQNIRIDDVSLTDSLRCWENSLVKDRKIILKLADNTKLKKRKKNHNKQSDQPQLTHKEREKRRRERRRQQRMKLTPEEREKKRLERRERRRQERLLQKMETKNQTPRAQRSPQEIEINNKNLLPKIIENEPAVKQQQKKRRQQANHRRRMERLEARNATRPPKQHKRNNQQKMNTKSPNKRRHGEHNRHKLLKAQNQIFDIKEPKKCGLRMLERCSWPQCNHSCPTLTNPLTGEEMKFLELLTSFGLDMDAVAQALGVDMQTLNNMDHRELIKLFTESAS</sequence>
<dbReference type="PANTHER" id="PTHR21562:SF122">
    <property type="entry name" value="PALMITOLEOYL-PROTEIN CARBOXYLESTERASE NOTUM"/>
    <property type="match status" value="1"/>
</dbReference>
<feature type="compositionally biased region" description="Basic residues" evidence="2">
    <location>
        <begin position="567"/>
        <end position="577"/>
    </location>
</feature>
<feature type="compositionally biased region" description="Basic and acidic residues" evidence="2">
    <location>
        <begin position="463"/>
        <end position="490"/>
    </location>
</feature>
<gene>
    <name evidence="4" type="primary">putative Protein notum homolog</name>
    <name evidence="4" type="ORF">CLUMA_CG009288</name>
</gene>
<proteinExistence type="inferred from homology"/>
<dbReference type="InterPro" id="IPR004963">
    <property type="entry name" value="PAE/NOTUM"/>
</dbReference>
<feature type="compositionally biased region" description="Basic residues" evidence="2">
    <location>
        <begin position="525"/>
        <end position="539"/>
    </location>
</feature>
<evidence type="ECO:0000256" key="2">
    <source>
        <dbReference type="SAM" id="MobiDB-lite"/>
    </source>
</evidence>
<keyword evidence="3" id="KW-0812">Transmembrane</keyword>
<dbReference type="GO" id="GO:0016787">
    <property type="term" value="F:hydrolase activity"/>
    <property type="evidence" value="ECO:0007669"/>
    <property type="project" value="InterPro"/>
</dbReference>
<evidence type="ECO:0000256" key="3">
    <source>
        <dbReference type="SAM" id="Phobius"/>
    </source>
</evidence>
<evidence type="ECO:0000313" key="5">
    <source>
        <dbReference type="Proteomes" id="UP000183832"/>
    </source>
</evidence>
<keyword evidence="3" id="KW-1133">Transmembrane helix</keyword>
<dbReference type="Pfam" id="PF03283">
    <property type="entry name" value="PAE"/>
    <property type="match status" value="1"/>
</dbReference>
<accession>A0A1J1I691</accession>
<feature type="compositionally biased region" description="Polar residues" evidence="2">
    <location>
        <begin position="491"/>
        <end position="510"/>
    </location>
</feature>
<organism evidence="4 5">
    <name type="scientific">Clunio marinus</name>
    <dbReference type="NCBI Taxonomy" id="568069"/>
    <lineage>
        <taxon>Eukaryota</taxon>
        <taxon>Metazoa</taxon>
        <taxon>Ecdysozoa</taxon>
        <taxon>Arthropoda</taxon>
        <taxon>Hexapoda</taxon>
        <taxon>Insecta</taxon>
        <taxon>Pterygota</taxon>
        <taxon>Neoptera</taxon>
        <taxon>Endopterygota</taxon>
        <taxon>Diptera</taxon>
        <taxon>Nematocera</taxon>
        <taxon>Chironomoidea</taxon>
        <taxon>Chironomidae</taxon>
        <taxon>Clunio</taxon>
    </lineage>
</organism>
<evidence type="ECO:0000313" key="4">
    <source>
        <dbReference type="EMBL" id="CRK95839.1"/>
    </source>
</evidence>
<dbReference type="STRING" id="568069.A0A1J1I691"/>
<keyword evidence="3" id="KW-0472">Membrane</keyword>
<feature type="region of interest" description="Disordered" evidence="2">
    <location>
        <begin position="427"/>
        <end position="577"/>
    </location>
</feature>
<keyword evidence="5" id="KW-1185">Reference proteome</keyword>
<name>A0A1J1I691_9DIPT</name>
<comment type="similarity">
    <text evidence="1">Belongs to the pectinacetylesterase family. Notum subfamily.</text>
</comment>
<dbReference type="AlphaFoldDB" id="A0A1J1I691"/>
<feature type="compositionally biased region" description="Basic residues" evidence="2">
    <location>
        <begin position="448"/>
        <end position="460"/>
    </location>
</feature>
<reference evidence="4 5" key="1">
    <citation type="submission" date="2015-04" db="EMBL/GenBank/DDBJ databases">
        <authorList>
            <person name="Syromyatnikov M.Y."/>
            <person name="Popov V.N."/>
        </authorList>
    </citation>
    <scope>NUCLEOTIDE SEQUENCE [LARGE SCALE GENOMIC DNA]</scope>
</reference>
<dbReference type="Proteomes" id="UP000183832">
    <property type="component" value="Unassembled WGS sequence"/>
</dbReference>
<dbReference type="PANTHER" id="PTHR21562">
    <property type="entry name" value="NOTUM-RELATED"/>
    <property type="match status" value="1"/>
</dbReference>
<dbReference type="EMBL" id="CVRI01000043">
    <property type="protein sequence ID" value="CRK95839.1"/>
    <property type="molecule type" value="Genomic_DNA"/>
</dbReference>
<protein>
    <submittedName>
        <fullName evidence="4">CLUMA_CG009288, isoform A</fullName>
    </submittedName>
</protein>
<feature type="transmembrane region" description="Helical" evidence="3">
    <location>
        <begin position="12"/>
        <end position="32"/>
    </location>
</feature>
<dbReference type="OrthoDB" id="2015280at2759"/>
<evidence type="ECO:0000256" key="1">
    <source>
        <dbReference type="ARBA" id="ARBA00010213"/>
    </source>
</evidence>